<feature type="region of interest" description="Disordered" evidence="2">
    <location>
        <begin position="2369"/>
        <end position="2388"/>
    </location>
</feature>
<feature type="domain" description="Ig-like" evidence="3">
    <location>
        <begin position="97"/>
        <end position="183"/>
    </location>
</feature>
<feature type="domain" description="Ig-like" evidence="3">
    <location>
        <begin position="2842"/>
        <end position="2931"/>
    </location>
</feature>
<feature type="compositionally biased region" description="Basic and acidic residues" evidence="2">
    <location>
        <begin position="2470"/>
        <end position="2486"/>
    </location>
</feature>
<reference evidence="5" key="1">
    <citation type="submission" date="2020-12" db="UniProtKB">
        <authorList>
            <consortium name="WormBaseParasite"/>
        </authorList>
    </citation>
    <scope>IDENTIFICATION</scope>
    <source>
        <strain evidence="5">MHco3</strain>
    </source>
</reference>
<feature type="domain" description="Ig-like" evidence="3">
    <location>
        <begin position="425"/>
        <end position="512"/>
    </location>
</feature>
<dbReference type="InterPro" id="IPR003598">
    <property type="entry name" value="Ig_sub2"/>
</dbReference>
<dbReference type="SUPFAM" id="SSF48726">
    <property type="entry name" value="Immunoglobulin"/>
    <property type="match status" value="17"/>
</dbReference>
<feature type="domain" description="Ig-like" evidence="3">
    <location>
        <begin position="2121"/>
        <end position="2201"/>
    </location>
</feature>
<feature type="domain" description="Ig-like" evidence="3">
    <location>
        <begin position="994"/>
        <end position="1083"/>
    </location>
</feature>
<dbReference type="FunFam" id="2.60.40.10:FF:000107">
    <property type="entry name" value="Myosin, light chain kinase a"/>
    <property type="match status" value="4"/>
</dbReference>
<feature type="domain" description="Ig-like" evidence="3">
    <location>
        <begin position="1225"/>
        <end position="1316"/>
    </location>
</feature>
<feature type="compositionally biased region" description="Low complexity" evidence="2">
    <location>
        <begin position="2379"/>
        <end position="2388"/>
    </location>
</feature>
<dbReference type="OrthoDB" id="5969272at2759"/>
<feature type="compositionally biased region" description="Basic and acidic residues" evidence="2">
    <location>
        <begin position="2495"/>
        <end position="2543"/>
    </location>
</feature>
<accession>A0A7I5EC04</accession>
<feature type="compositionally biased region" description="Basic and acidic residues" evidence="2">
    <location>
        <begin position="3717"/>
        <end position="3758"/>
    </location>
</feature>
<keyword evidence="1" id="KW-0393">Immunoglobulin domain</keyword>
<dbReference type="PROSITE" id="PS50835">
    <property type="entry name" value="IG_LIKE"/>
    <property type="match status" value="12"/>
</dbReference>
<name>A0A7I5EC04_HAECO</name>
<sequence>MDRRPTDDAAPLRSDLRELRVNTESTEWVGAPSPRRVLTAPNSPSTAFRTDREAIFRSGNATVAETHLIRSTGSQSNSFTEEHWSSEITSFVTAAPPKFIQVIKAYRILSSDTPTLVVEVASDPPAIFEWFCNDKPVQQDRRRFQARHGLNITTLTVHQPEQGVYKCTARNPAGVSTSYGYITVNFEHQYDEWTIVDRSMVTQEGQTTVTVHRSPRFINQVPNLTVQPGSEVVIDVEVDADPPARFTWFVNGREFRESSKGVELFYPSVNRCVVKFAFPVSGEYKVVASNVHGSAMSSGYVEIHRAKPSKQMRPPVSAGEHISRNIMAASHHAGSTATPTAPDGQELLQTHQTVDVYEVNYTQRASSVPRGVRHLESHVEMPISPRRRVSLEQHRAEIGKKLPDRLPRSLYKTRSEGARYLPHAPNFITTLPAEITVNPNEKLVLSVDVTALPTAEFRWDVNGFEVKSSKNITLLNEQNRSTLVVQPPIKQGRYNVVAFNSEGRESQQTRVLVETHVVEEAPAAETKAGPDIQESSVTVTSTNEPDWDIVDSVASTASTTSFLTVTRRELPAKDEVPKTKTVIKEEKTIVLNGVASQIPVVVQEMKAEETTESFVKAKSAPRVEEKLPKKPVLLSEPWQDLHLKVGEKLILEVKVDSIPPATFRWYVNNFEAKNGQFISITQPHENVSIAIFSKPTPGQYKVVAANPLGEVTTITRITTERTVEEFKESTTVTTSLPRPPLFTLKKKPIITVREDLPKPPHIIEKLPPLLRMNSTSPISLQVRADAVPEATFMWLLNNFELRKTQNIEISRLASNVSQLHLQKVQPGRYDVVASNRLGQDSSSCKVIVQYEQEEPAASPKPPPVFTQSLSKETVVLLGEETRIEVIASGTPPFSFKWFINGSEISSSKDIEIVVDGNRSTLRVQKSLGNKAVLIVEVTDRNGTARSETIIKEISKTTTMVEAIPPRVTTTVKEVTETKKEVVEKQPSPAANKAPMFIQKLDNLELMEGDTLRCHVKVSDESDSCTFEWYANDMQITSGEQVFIESGLRESRLSIENMGEMSGVKLTAIARNPHGTSVSAAELNVVRRPDESFEMVPPDVPEESAPKIIEPLHSASFIDGQPMVLRCRIKAVPSAVIVWSKDDLNVDEWVINKDIVTQIHPDGICELMNPEVYPEDSGLYKCTATNPHGTAETAAYINIQGPLDYSKGTEDGSASAESAMMPEEPPKFVEKLTAETDGAYDLNYIRLICRVKSITRAKITWWKNDVQLIPGEKYELHEFSDGALILTIHSPTPSDNGIYTCKAESENGLSSTSCEVIVPTRTITTEKVSETQTETETITETVDHSSFEITETSKEDYIATTEITKHEEEYKLLVKVAENVASALVANVFVDAVREAVKKIMEEESEEEEIEVTNAPRFETCIERYVVKENDTVTISTVVTGEPTPFIEWYFKDQKLNVTEQISMGYENRVATLILKNVTFAQEGTYYCHATNTHGTTVLPSEVKVVPEKASDTVRISLAKYDKREGSEQLITNVHAYHTDELHEQSIGVHVPEKESVSGRCSAIPSRSEKIAEEPPEQLTIEKQPLEQISSQQKSETEQSAEKPSAFVQPSEQPAVGVQPTEQPPAAVEPIGPSPIPPPRKHTPKEKEVVVPIIRETSRTEDDVRESEERKVRSVAVKFAEKLTENVMSQAQTDLRSSVQTDESTIRITQVSGAKVLEKGAQDTEAVEKVPTTISAFPLQTSTIITKSAASMEETSQAGMTTIDVRKPDTQFDHVVTVVEPEVVQLGLRLPSPSVPSMKFIDLETILQRPGTSSSANTLISSPHRGAANAEHRIVLLEGMSQKFHNAMTLSLKKVKRLATESAEPSSFVQVEIIKPNETSEEVLTIVNAEKLIPDLLRVAAAASKLKMENVTVSLVKQGDAAHQELVIEYESHVEDAAHFNLSQLLYENPQREVSSRQETWSRRSRFSDVDENVVAVFMEVDANCPNQSVEIVASVSTPLESKVDRSPSSPSPERLEVSESLTESSSAVGQQIPKFVRTLQDCQTVIGRSAQFKCIVTGMPPPEVAWYVDGDVIHSCREYEIVYEDGVCILRINEAMAEDEGEYSCEAKNSAGKAVTKCYLKVLTEEPTEETCVPAGAIATINCETLTEQLNIEWKKEGNSLVVSRGKTREIDSRFIAEDSEDGRQHSLTIVSVQPGDAGEYGVVIDGVYTIVTRIVVTESEVFTQFIYEEPEIDVSLQMDSVKDDACVGMTEQVKTRLEKDVQESDVEAVAGEEGFEIVDADEVEVHRAEEVMRKEAVSQFPEKEFAVVEKDLHVTEKEELISKKVVELDLKRIDEAALEAAAAVAMEITEKLLADAFTEVDQIEKEEREAPAMPQVLSSSDVTTPTSDTFEKVPEIFIEPMTDEGVSTPEELPEDDLTLADLSAGGFEFVRSLVEESIQKAMAEVSSMEVHALIADKGEKTAEMVEVQRESEQKRITDVGDRTSKTSDQPDAGSLHEKPSEEQIPKIDAQAPEKGEEAVYQRGPEELKGKEEEEEVPSERLLDTGSDVTAVFKKIDNLQAREIVSEGAACIASEFVTAQVEDVAVLLQFDREDTHSAVDFSFARPRKCKLTVFLTFDQAIDVVPTEEVHLHVEYSHTSQTESSEVILSQIMYEDDEASTIDDTLTSISSSCLYCPPEFVSPLQPKYEIQRNTRALLKVVVTGVPLPQVIWYHNGNVLNSIKNVLNIIYEDGVSFLEISNCTERWSGVFTCEAKNSAGVTKIESILTVLPEESEGPVRPTEIHLSNIPFQEDVEHIIHDSAHRDFHTAALTLGVDASVLEQRSSSPEVSDYSSASSGAGQAPTFIVTMPPQIYSKVNENIQLKCTFTGQPLPAVTWEKDGNLVDLNRNYNIITEDGVTILRLECTTLEDNAIFSCTVANNFGMQTANCKVIIEDEVLEHKHIGTQVICDRESASGEVDAVMMSPRTTATTFTFPSSEVVERSKEHGETKEDVSIEDVDEQKPVFLLPLEDSVFKGNTSTLKCIIMAAPTALIEWKIDDQVVTKDEEHGIIYEDGIAILKIRNIQRDDLRVSCTATNRNGRAESHCQLTRVHERSLHEEGQSPRFIIPLKNICTCAEEVTLKCIIEAEPIPEVTWFVDENMQTQRTTFVDGVAQLNIQTTKSSHDIKCCARNTRGTAECHCVVAKMSTLASQKPYFAHPLHDQSTEKDSITLRVVVVASPAATLLWIVDGMVVSGREGESVIYEDGIGILSIKNLKIGATYVSCTAKNEHGICSTSAIVTRKAKSELENIAQQKETKREKPAECKDENEKDMEVVATITEEITLEQGEKTACSEFEDTTTSKEVFMSAAAWSKEEDQHLHAEELEMEKITKSEEERKKPAKEVKPDEAYGEFEKSPENEQVTGPEIDFITSPYDVAAYTTTAPLKKKIPEEAKPEEELKPTEELKPVEEVKPQEELKPEEVKTKKEEVDLVIEHEVLVKEFAETSATIEAIFTKTEEISGLEIDLITSPYDVAAYTTTAPLKKKIPEEAKPEEELKPTEELKPVEEVKPQEELKPEEVKTKKEEVEVVIEHEVLVKEFAETSATIEAIFMKTEEISGLEIDLITSPYDVAAYTTTAPLKKKIPEEAKPEEELKPTEELKPVEEVKPQEELKPEEVKTRKEEVEVVIEHEVLVKEFAETSATIEAIFTKTEEISGLEIDLITSPYDVAAYTTTAPLKKKIPEEAKPEEELKPTEELKPVEEVKPQEELKPEEVKTKKEEV</sequence>
<feature type="domain" description="Ig-like" evidence="3">
    <location>
        <begin position="3102"/>
        <end position="3183"/>
    </location>
</feature>
<feature type="domain" description="Ig-like" evidence="3">
    <location>
        <begin position="3002"/>
        <end position="3088"/>
    </location>
</feature>
<dbReference type="Gene3D" id="2.60.40.10">
    <property type="entry name" value="Immunoglobulins"/>
    <property type="match status" value="17"/>
</dbReference>
<feature type="region of interest" description="Disordered" evidence="2">
    <location>
        <begin position="3425"/>
        <end position="3463"/>
    </location>
</feature>
<evidence type="ECO:0000259" key="3">
    <source>
        <dbReference type="PROSITE" id="PS50835"/>
    </source>
</evidence>
<organism evidence="4 5">
    <name type="scientific">Haemonchus contortus</name>
    <name type="common">Barber pole worm</name>
    <dbReference type="NCBI Taxonomy" id="6289"/>
    <lineage>
        <taxon>Eukaryota</taxon>
        <taxon>Metazoa</taxon>
        <taxon>Ecdysozoa</taxon>
        <taxon>Nematoda</taxon>
        <taxon>Chromadorea</taxon>
        <taxon>Rhabditida</taxon>
        <taxon>Rhabditina</taxon>
        <taxon>Rhabditomorpha</taxon>
        <taxon>Strongyloidea</taxon>
        <taxon>Trichostrongylidae</taxon>
        <taxon>Haemonchus</taxon>
    </lineage>
</organism>
<evidence type="ECO:0000256" key="1">
    <source>
        <dbReference type="ARBA" id="ARBA00023319"/>
    </source>
</evidence>
<protein>
    <submittedName>
        <fullName evidence="5">Ig-like domain-containing protein</fullName>
    </submittedName>
</protein>
<dbReference type="SMART" id="SM00408">
    <property type="entry name" value="IGc2"/>
    <property type="match status" value="11"/>
</dbReference>
<dbReference type="InterPro" id="IPR003599">
    <property type="entry name" value="Ig_sub"/>
</dbReference>
<proteinExistence type="predicted"/>
<evidence type="ECO:0000256" key="2">
    <source>
        <dbReference type="SAM" id="MobiDB-lite"/>
    </source>
</evidence>
<feature type="compositionally biased region" description="Basic and acidic residues" evidence="2">
    <location>
        <begin position="3368"/>
        <end position="3396"/>
    </location>
</feature>
<dbReference type="InterPro" id="IPR013783">
    <property type="entry name" value="Ig-like_fold"/>
</dbReference>
<dbReference type="InterPro" id="IPR036179">
    <property type="entry name" value="Ig-like_dom_sf"/>
</dbReference>
<feature type="region of interest" description="Disordered" evidence="2">
    <location>
        <begin position="1551"/>
        <end position="1647"/>
    </location>
</feature>
<dbReference type="InterPro" id="IPR007110">
    <property type="entry name" value="Ig-like_dom"/>
</dbReference>
<keyword evidence="4" id="KW-1185">Reference proteome</keyword>
<dbReference type="InterPro" id="IPR013098">
    <property type="entry name" value="Ig_I-set"/>
</dbReference>
<dbReference type="PANTHER" id="PTHR47633">
    <property type="entry name" value="IMMUNOGLOBULIN"/>
    <property type="match status" value="1"/>
</dbReference>
<feature type="compositionally biased region" description="Basic and acidic residues" evidence="2">
    <location>
        <begin position="3426"/>
        <end position="3463"/>
    </location>
</feature>
<feature type="domain" description="Ig-like" evidence="3">
    <location>
        <begin position="1415"/>
        <end position="1505"/>
    </location>
</feature>
<feature type="region of interest" description="Disordered" evidence="2">
    <location>
        <begin position="2000"/>
        <end position="2023"/>
    </location>
</feature>
<feature type="region of interest" description="Disordered" evidence="2">
    <location>
        <begin position="3368"/>
        <end position="3404"/>
    </location>
</feature>
<feature type="domain" description="Ig-like" evidence="3">
    <location>
        <begin position="1105"/>
        <end position="1197"/>
    </location>
</feature>
<evidence type="ECO:0000313" key="5">
    <source>
        <dbReference type="WBParaSite" id="HCON_00131932-00001"/>
    </source>
</evidence>
<evidence type="ECO:0000313" key="4">
    <source>
        <dbReference type="Proteomes" id="UP000025227"/>
    </source>
</evidence>
<feature type="domain" description="Ig-like" evidence="3">
    <location>
        <begin position="2677"/>
        <end position="2767"/>
    </location>
</feature>
<dbReference type="InterPro" id="IPR013151">
    <property type="entry name" value="Immunoglobulin_dom"/>
</dbReference>
<dbReference type="SMART" id="SM00409">
    <property type="entry name" value="IG"/>
    <property type="match status" value="14"/>
</dbReference>
<feature type="domain" description="Ig-like" evidence="3">
    <location>
        <begin position="2033"/>
        <end position="2116"/>
    </location>
</feature>
<dbReference type="CDD" id="cd00096">
    <property type="entry name" value="Ig"/>
    <property type="match status" value="3"/>
</dbReference>
<feature type="region of interest" description="Disordered" evidence="2">
    <location>
        <begin position="3714"/>
        <end position="3758"/>
    </location>
</feature>
<dbReference type="Pfam" id="PF07679">
    <property type="entry name" value="I-set"/>
    <property type="match status" value="14"/>
</dbReference>
<dbReference type="Proteomes" id="UP000025227">
    <property type="component" value="Unplaced"/>
</dbReference>
<dbReference type="WBParaSite" id="HCON_00131932-00001">
    <property type="protein sequence ID" value="HCON_00131932-00001"/>
    <property type="gene ID" value="HCON_00131932"/>
</dbReference>
<feature type="compositionally biased region" description="Low complexity" evidence="2">
    <location>
        <begin position="2006"/>
        <end position="2023"/>
    </location>
</feature>
<feature type="region of interest" description="Disordered" evidence="2">
    <location>
        <begin position="2470"/>
        <end position="2543"/>
    </location>
</feature>
<dbReference type="Pfam" id="PF00047">
    <property type="entry name" value="ig"/>
    <property type="match status" value="1"/>
</dbReference>